<sequence>MLSWGHATSIEATVLSKNLEKSLRFSGAAKVTLVEYDTTNYCECYYVSRSLNVQDMTFRQNLSVGMESWADFKKSARFGQVRAIRTHLFGGPSEMATTPSTNDETVQVPTALMHRSMGQFDKNALRRSVLVWRRHMRVRVWQPDRFVKKLLELYRYADSVAELVVHIGKLNKRLPTYVLPSSTIPVIELRQKKDASLPAFDNENRDDITALDDMWRDW</sequence>
<reference evidence="2" key="1">
    <citation type="submission" date="2022-11" db="UniProtKB">
        <authorList>
            <consortium name="WormBaseParasite"/>
        </authorList>
    </citation>
    <scope>IDENTIFICATION</scope>
</reference>
<accession>A0A914HQL0</accession>
<keyword evidence="1" id="KW-1185">Reference proteome</keyword>
<dbReference type="Proteomes" id="UP000887572">
    <property type="component" value="Unplaced"/>
</dbReference>
<protein>
    <submittedName>
        <fullName evidence="2">Uncharacterized protein</fullName>
    </submittedName>
</protein>
<name>A0A914HQL0_GLORO</name>
<dbReference type="AlphaFoldDB" id="A0A914HQL0"/>
<dbReference type="WBParaSite" id="Gr19_v10_g3538.t1">
    <property type="protein sequence ID" value="Gr19_v10_g3538.t1"/>
    <property type="gene ID" value="Gr19_v10_g3538"/>
</dbReference>
<evidence type="ECO:0000313" key="1">
    <source>
        <dbReference type="Proteomes" id="UP000887572"/>
    </source>
</evidence>
<proteinExistence type="predicted"/>
<organism evidence="1 2">
    <name type="scientific">Globodera rostochiensis</name>
    <name type="common">Golden nematode worm</name>
    <name type="synonym">Heterodera rostochiensis</name>
    <dbReference type="NCBI Taxonomy" id="31243"/>
    <lineage>
        <taxon>Eukaryota</taxon>
        <taxon>Metazoa</taxon>
        <taxon>Ecdysozoa</taxon>
        <taxon>Nematoda</taxon>
        <taxon>Chromadorea</taxon>
        <taxon>Rhabditida</taxon>
        <taxon>Tylenchina</taxon>
        <taxon>Tylenchomorpha</taxon>
        <taxon>Tylenchoidea</taxon>
        <taxon>Heteroderidae</taxon>
        <taxon>Heteroderinae</taxon>
        <taxon>Globodera</taxon>
    </lineage>
</organism>
<evidence type="ECO:0000313" key="2">
    <source>
        <dbReference type="WBParaSite" id="Gr19_v10_g3538.t1"/>
    </source>
</evidence>